<evidence type="ECO:0000313" key="3">
    <source>
        <dbReference type="Proteomes" id="UP001183388"/>
    </source>
</evidence>
<dbReference type="SUPFAM" id="SSF46955">
    <property type="entry name" value="Putative DNA-binding domain"/>
    <property type="match status" value="1"/>
</dbReference>
<comment type="caution">
    <text evidence="2">The sequence shown here is derived from an EMBL/GenBank/DDBJ whole genome shotgun (WGS) entry which is preliminary data.</text>
</comment>
<evidence type="ECO:0000259" key="1">
    <source>
        <dbReference type="Pfam" id="PF12728"/>
    </source>
</evidence>
<dbReference type="RefSeq" id="WP_311632273.1">
    <property type="nucleotide sequence ID" value="NZ_JAVREN010000034.1"/>
</dbReference>
<organism evidence="2 3">
    <name type="scientific">Streptomyces boetiae</name>
    <dbReference type="NCBI Taxonomy" id="3075541"/>
    <lineage>
        <taxon>Bacteria</taxon>
        <taxon>Bacillati</taxon>
        <taxon>Actinomycetota</taxon>
        <taxon>Actinomycetes</taxon>
        <taxon>Kitasatosporales</taxon>
        <taxon>Streptomycetaceae</taxon>
        <taxon>Streptomyces</taxon>
    </lineage>
</organism>
<proteinExistence type="predicted"/>
<dbReference type="EMBL" id="JAVREN010000034">
    <property type="protein sequence ID" value="MDT0309270.1"/>
    <property type="molecule type" value="Genomic_DNA"/>
</dbReference>
<protein>
    <submittedName>
        <fullName evidence="2">Helix-turn-helix domain-containing protein</fullName>
    </submittedName>
</protein>
<dbReference type="InterPro" id="IPR036388">
    <property type="entry name" value="WH-like_DNA-bd_sf"/>
</dbReference>
<reference evidence="3" key="1">
    <citation type="submission" date="2023-07" db="EMBL/GenBank/DDBJ databases">
        <title>30 novel species of actinomycetes from the DSMZ collection.</title>
        <authorList>
            <person name="Nouioui I."/>
        </authorList>
    </citation>
    <scope>NUCLEOTIDE SEQUENCE [LARGE SCALE GENOMIC DNA]</scope>
    <source>
        <strain evidence="3">DSM 44917</strain>
    </source>
</reference>
<dbReference type="Gene3D" id="1.10.10.10">
    <property type="entry name" value="Winged helix-like DNA-binding domain superfamily/Winged helix DNA-binding domain"/>
    <property type="match status" value="1"/>
</dbReference>
<dbReference type="InterPro" id="IPR041657">
    <property type="entry name" value="HTH_17"/>
</dbReference>
<dbReference type="Proteomes" id="UP001183388">
    <property type="component" value="Unassembled WGS sequence"/>
</dbReference>
<sequence>MDPRELSEYLGVPVQTLANWRWRNEGPKFRRVGRHVRYRPEDVEAWLNAQGAGGSAG</sequence>
<keyword evidence="3" id="KW-1185">Reference proteome</keyword>
<dbReference type="InterPro" id="IPR009061">
    <property type="entry name" value="DNA-bd_dom_put_sf"/>
</dbReference>
<name>A0ABU2LCM9_9ACTN</name>
<accession>A0ABU2LCM9</accession>
<dbReference type="Pfam" id="PF12728">
    <property type="entry name" value="HTH_17"/>
    <property type="match status" value="1"/>
</dbReference>
<gene>
    <name evidence="2" type="ORF">RM780_20230</name>
</gene>
<feature type="domain" description="Helix-turn-helix" evidence="1">
    <location>
        <begin position="1"/>
        <end position="50"/>
    </location>
</feature>
<evidence type="ECO:0000313" key="2">
    <source>
        <dbReference type="EMBL" id="MDT0309270.1"/>
    </source>
</evidence>